<dbReference type="GO" id="GO:0015914">
    <property type="term" value="P:phospholipid transport"/>
    <property type="evidence" value="ECO:0007669"/>
    <property type="project" value="TreeGrafter"/>
</dbReference>
<sequence length="513" mass="55661">MHPFASYVLRCYYKATGWNEDNLYANITRSSNAILDFTIPRGLHFSISKSPNSLFNTSYSMNAMPSLNGSIGYVFTSCDLNVQNSGDVHLKDMIERFRVYDQPKRPATDDYEGEWKAGEKVHKRDYLLYGRLYLPTGRLDALYSARLTPTLQALIAAISDPRNPQKSGSSNLMFSLQHDVGKWCSEWTYSAEDGMWGARVLHNFGRTSSPSSNVATEHAVMPEIAEGLTDDAAASPKPRVKRVDEEDATGGGLKGRVSIGAEFYVSAKERSAGVSTGIRFTTLPDATPPSFQLPSPASSPLSSSTDSSSLAPPGSSPLSPSSSSPPQSLSPPLTFPAQPPTTITALFNPMMGHLSAAYAARVSRDLALCSRFDFNVYSYDSEWTMGLEWWMRRSSSAARQSESQSNGGDSAAEGLLGGDIQSNNNKNTEHRLNLIGNVPAAGHPPLPLVKADEPYSDIQGVVKARISTSNNVSLMWEGRLKQVLVSLGVVSDLSSRSKPIKGIGLEVSYFSTS</sequence>
<name>A0A5M3MTW9_CONPW</name>
<dbReference type="RefSeq" id="XP_007767947.1">
    <property type="nucleotide sequence ID" value="XM_007769757.1"/>
</dbReference>
<accession>A0A5M3MTW9</accession>
<keyword evidence="3 6" id="KW-1000">Mitochondrion outer membrane</keyword>
<comment type="domain">
    <text evidence="6">Lacks alpha-helical transmembrane segments, suggesting that it resides in the membrane via beta-sheet conformations similar to those predicted for other outer membrane proteins and porin.</text>
</comment>
<keyword evidence="9" id="KW-1185">Reference proteome</keyword>
<dbReference type="Pfam" id="PF12519">
    <property type="entry name" value="MDM10"/>
    <property type="match status" value="1"/>
</dbReference>
<evidence type="ECO:0000256" key="5">
    <source>
        <dbReference type="ARBA" id="ARBA00023136"/>
    </source>
</evidence>
<evidence type="ECO:0000256" key="7">
    <source>
        <dbReference type="SAM" id="MobiDB-lite"/>
    </source>
</evidence>
<dbReference type="AlphaFoldDB" id="A0A5M3MTW9"/>
<comment type="function">
    <text evidence="6">Component of the ERMES/MDM complex, which serves as a molecular tether to connect the endoplasmic reticulum and mitochondria. Components of this complex are involved in the control of mitochondrial shape and protein biogenesis and may function in phospholipid exchange. MDM10 is involved in the late assembly steps of the general translocase of the mitochondrial outer membrane (TOM complex). Functions in the TOM40-specific route of the assembly of outer membrane beta-barrel proteins, including the association of TOM40 with the receptor TOM22 and small TOM proteins. Can associate with the SAM(core) complex as well as the MDM12-MMM1 complex, both involved in late steps of the major beta-barrel assembly pathway, that is responsible for biogenesis of all outer membrane beta-barrel proteins. May act as a switch that shuttles between both complexes and channels precursor proteins into the TOM40-specific pathway. Plays a role in mitochondrial morphology and in the inheritance of mitochondria.</text>
</comment>
<evidence type="ECO:0000256" key="4">
    <source>
        <dbReference type="ARBA" id="ARBA00023128"/>
    </source>
</evidence>
<dbReference type="GO" id="GO:0070096">
    <property type="term" value="P:mitochondrial outer membrane translocase complex assembly"/>
    <property type="evidence" value="ECO:0007669"/>
    <property type="project" value="UniProtKB-UniRule"/>
</dbReference>
<organism evidence="8 9">
    <name type="scientific">Coniophora puteana (strain RWD-64-598)</name>
    <name type="common">Brown rot fungus</name>
    <dbReference type="NCBI Taxonomy" id="741705"/>
    <lineage>
        <taxon>Eukaryota</taxon>
        <taxon>Fungi</taxon>
        <taxon>Dikarya</taxon>
        <taxon>Basidiomycota</taxon>
        <taxon>Agaricomycotina</taxon>
        <taxon>Agaricomycetes</taxon>
        <taxon>Agaricomycetidae</taxon>
        <taxon>Boletales</taxon>
        <taxon>Coniophorineae</taxon>
        <taxon>Coniophoraceae</taxon>
        <taxon>Coniophora</taxon>
    </lineage>
</organism>
<dbReference type="OMA" id="VPGYRQI"/>
<keyword evidence="1 6" id="KW-1134">Transmembrane beta strand</keyword>
<evidence type="ECO:0000256" key="6">
    <source>
        <dbReference type="HAMAP-Rule" id="MF_03102"/>
    </source>
</evidence>
<feature type="region of interest" description="Disordered" evidence="7">
    <location>
        <begin position="227"/>
        <end position="254"/>
    </location>
</feature>
<dbReference type="PANTHER" id="PTHR28035:SF1">
    <property type="entry name" value="MITOCHONDRIAL DISTRIBUTION AND MORPHOLOGY PROTEIN 10"/>
    <property type="match status" value="1"/>
</dbReference>
<evidence type="ECO:0000313" key="9">
    <source>
        <dbReference type="Proteomes" id="UP000053558"/>
    </source>
</evidence>
<dbReference type="InterPro" id="IPR027539">
    <property type="entry name" value="Mdm10"/>
</dbReference>
<dbReference type="KEGG" id="cput:CONPUDRAFT_164829"/>
<gene>
    <name evidence="6" type="primary">MDM10</name>
    <name evidence="8" type="ORF">CONPUDRAFT_164829</name>
</gene>
<evidence type="ECO:0000313" key="8">
    <source>
        <dbReference type="EMBL" id="EIW82194.1"/>
    </source>
</evidence>
<evidence type="ECO:0000256" key="2">
    <source>
        <dbReference type="ARBA" id="ARBA00022692"/>
    </source>
</evidence>
<dbReference type="PANTHER" id="PTHR28035">
    <property type="entry name" value="MITOCHONDRIAL DISTRIBUTION AND MORPHOLOGY PROTEIN 10"/>
    <property type="match status" value="1"/>
</dbReference>
<dbReference type="HAMAP" id="MF_03102">
    <property type="entry name" value="Mdm10"/>
    <property type="match status" value="1"/>
</dbReference>
<dbReference type="GO" id="GO:0045040">
    <property type="term" value="P:protein insertion into mitochondrial outer membrane"/>
    <property type="evidence" value="ECO:0007669"/>
    <property type="project" value="UniProtKB-UniRule"/>
</dbReference>
<dbReference type="GO" id="GO:0032865">
    <property type="term" value="C:ERMES complex"/>
    <property type="evidence" value="ECO:0007669"/>
    <property type="project" value="UniProtKB-UniRule"/>
</dbReference>
<feature type="compositionally biased region" description="Low complexity" evidence="7">
    <location>
        <begin position="288"/>
        <end position="332"/>
    </location>
</feature>
<dbReference type="GO" id="GO:0001401">
    <property type="term" value="C:SAM complex"/>
    <property type="evidence" value="ECO:0007669"/>
    <property type="project" value="TreeGrafter"/>
</dbReference>
<dbReference type="GO" id="GO:0051654">
    <property type="term" value="P:establishment of mitochondrion localization"/>
    <property type="evidence" value="ECO:0007669"/>
    <property type="project" value="TreeGrafter"/>
</dbReference>
<comment type="caution">
    <text evidence="8">The sequence shown here is derived from an EMBL/GenBank/DDBJ whole genome shotgun (WGS) entry which is preliminary data.</text>
</comment>
<feature type="region of interest" description="Disordered" evidence="7">
    <location>
        <begin position="400"/>
        <end position="423"/>
    </location>
</feature>
<protein>
    <recommendedName>
        <fullName evidence="6">Mitochondrial distribution and morphology protein 10</fullName>
    </recommendedName>
    <alternativeName>
        <fullName evidence="6">Mitochondrial inheritance component MDM10</fullName>
    </alternativeName>
</protein>
<dbReference type="EMBL" id="JH711577">
    <property type="protein sequence ID" value="EIW82194.1"/>
    <property type="molecule type" value="Genomic_DNA"/>
</dbReference>
<evidence type="ECO:0000256" key="1">
    <source>
        <dbReference type="ARBA" id="ARBA00022452"/>
    </source>
</evidence>
<keyword evidence="2 6" id="KW-0812">Transmembrane</keyword>
<dbReference type="Proteomes" id="UP000053558">
    <property type="component" value="Unassembled WGS sequence"/>
</dbReference>
<reference evidence="9" key="1">
    <citation type="journal article" date="2012" name="Science">
        <title>The Paleozoic origin of enzymatic lignin decomposition reconstructed from 31 fungal genomes.</title>
        <authorList>
            <person name="Floudas D."/>
            <person name="Binder M."/>
            <person name="Riley R."/>
            <person name="Barry K."/>
            <person name="Blanchette R.A."/>
            <person name="Henrissat B."/>
            <person name="Martinez A.T."/>
            <person name="Otillar R."/>
            <person name="Spatafora J.W."/>
            <person name="Yadav J.S."/>
            <person name="Aerts A."/>
            <person name="Benoit I."/>
            <person name="Boyd A."/>
            <person name="Carlson A."/>
            <person name="Copeland A."/>
            <person name="Coutinho P.M."/>
            <person name="de Vries R.P."/>
            <person name="Ferreira P."/>
            <person name="Findley K."/>
            <person name="Foster B."/>
            <person name="Gaskell J."/>
            <person name="Glotzer D."/>
            <person name="Gorecki P."/>
            <person name="Heitman J."/>
            <person name="Hesse C."/>
            <person name="Hori C."/>
            <person name="Igarashi K."/>
            <person name="Jurgens J.A."/>
            <person name="Kallen N."/>
            <person name="Kersten P."/>
            <person name="Kohler A."/>
            <person name="Kuees U."/>
            <person name="Kumar T.K.A."/>
            <person name="Kuo A."/>
            <person name="LaButti K."/>
            <person name="Larrondo L.F."/>
            <person name="Lindquist E."/>
            <person name="Ling A."/>
            <person name="Lombard V."/>
            <person name="Lucas S."/>
            <person name="Lundell T."/>
            <person name="Martin R."/>
            <person name="McLaughlin D.J."/>
            <person name="Morgenstern I."/>
            <person name="Morin E."/>
            <person name="Murat C."/>
            <person name="Nagy L.G."/>
            <person name="Nolan M."/>
            <person name="Ohm R.A."/>
            <person name="Patyshakuliyeva A."/>
            <person name="Rokas A."/>
            <person name="Ruiz-Duenas F.J."/>
            <person name="Sabat G."/>
            <person name="Salamov A."/>
            <person name="Samejima M."/>
            <person name="Schmutz J."/>
            <person name="Slot J.C."/>
            <person name="St John F."/>
            <person name="Stenlid J."/>
            <person name="Sun H."/>
            <person name="Sun S."/>
            <person name="Syed K."/>
            <person name="Tsang A."/>
            <person name="Wiebenga A."/>
            <person name="Young D."/>
            <person name="Pisabarro A."/>
            <person name="Eastwood D.C."/>
            <person name="Martin F."/>
            <person name="Cullen D."/>
            <person name="Grigoriev I.V."/>
            <person name="Hibbett D.S."/>
        </authorList>
    </citation>
    <scope>NUCLEOTIDE SEQUENCE [LARGE SCALE GENOMIC DNA]</scope>
    <source>
        <strain evidence="9">RWD-64-598 SS2</strain>
    </source>
</reference>
<keyword evidence="4 6" id="KW-0496">Mitochondrion</keyword>
<comment type="subunit">
    <text evidence="6">Component of the ER-mitochondria encounter structure (ERMES) or MDM complex, composed of MMM1, MDM10, MDM12 and MDM34. Associates with the mitochondrial outer membrane sorting assembly machinery SAM(core) complex.</text>
</comment>
<dbReference type="GeneID" id="19205220"/>
<keyword evidence="5 6" id="KW-0472">Membrane</keyword>
<feature type="region of interest" description="Disordered" evidence="7">
    <location>
        <begin position="283"/>
        <end position="337"/>
    </location>
</feature>
<dbReference type="OrthoDB" id="2103793at2759"/>
<comment type="subcellular location">
    <subcellularLocation>
        <location evidence="6">Mitochondrion outer membrane</location>
        <topology evidence="6">Multi-pass membrane protein</topology>
    </subcellularLocation>
    <text evidence="6">The ERMES/MDM complex localizes to a few discrete foci (around 10 per single cell), that represent mitochondria-endoplasmic reticulum junctions. These foci are often found next to mtDNA nucleoids.</text>
</comment>
<dbReference type="GO" id="GO:1990456">
    <property type="term" value="P:mitochondrion-endoplasmic reticulum membrane tethering"/>
    <property type="evidence" value="ECO:0007669"/>
    <property type="project" value="UniProtKB-UniRule"/>
</dbReference>
<evidence type="ECO:0000256" key="3">
    <source>
        <dbReference type="ARBA" id="ARBA00022787"/>
    </source>
</evidence>
<proteinExistence type="inferred from homology"/>
<comment type="similarity">
    <text evidence="6">Belongs to the MDM10 family.</text>
</comment>